<dbReference type="InterPro" id="IPR004013">
    <property type="entry name" value="PHP_dom"/>
</dbReference>
<dbReference type="AlphaFoldDB" id="A0A084JGU2"/>
<dbReference type="eggNOG" id="COG1387">
    <property type="taxonomic scope" value="Bacteria"/>
</dbReference>
<dbReference type="PANTHER" id="PTHR21039:SF0">
    <property type="entry name" value="HISTIDINOL-PHOSPHATASE"/>
    <property type="match status" value="1"/>
</dbReference>
<dbReference type="STRING" id="318464.IO99_03370"/>
<dbReference type="EMBL" id="JPMD01000004">
    <property type="protein sequence ID" value="KEZ88176.1"/>
    <property type="molecule type" value="Genomic_DNA"/>
</dbReference>
<protein>
    <recommendedName>
        <fullName evidence="3 8">Histidinol-phosphatase</fullName>
        <shortName evidence="8">HolPase</shortName>
        <ecNumber evidence="3 8">3.1.3.15</ecNumber>
    </recommendedName>
</protein>
<evidence type="ECO:0000313" key="11">
    <source>
        <dbReference type="Proteomes" id="UP000028542"/>
    </source>
</evidence>
<evidence type="ECO:0000256" key="4">
    <source>
        <dbReference type="ARBA" id="ARBA00022605"/>
    </source>
</evidence>
<dbReference type="GO" id="GO:0000105">
    <property type="term" value="P:L-histidine biosynthetic process"/>
    <property type="evidence" value="ECO:0007669"/>
    <property type="project" value="UniProtKB-UniRule"/>
</dbReference>
<dbReference type="EC" id="3.1.3.15" evidence="3 8"/>
<proteinExistence type="inferred from homology"/>
<dbReference type="UniPathway" id="UPA00031">
    <property type="reaction ID" value="UER00013"/>
</dbReference>
<evidence type="ECO:0000256" key="5">
    <source>
        <dbReference type="ARBA" id="ARBA00022801"/>
    </source>
</evidence>
<dbReference type="PANTHER" id="PTHR21039">
    <property type="entry name" value="HISTIDINOL PHOSPHATASE-RELATED"/>
    <property type="match status" value="1"/>
</dbReference>
<comment type="catalytic activity">
    <reaction evidence="7 8">
        <text>L-histidinol phosphate + H2O = L-histidinol + phosphate</text>
        <dbReference type="Rhea" id="RHEA:14465"/>
        <dbReference type="ChEBI" id="CHEBI:15377"/>
        <dbReference type="ChEBI" id="CHEBI:43474"/>
        <dbReference type="ChEBI" id="CHEBI:57699"/>
        <dbReference type="ChEBI" id="CHEBI:57980"/>
        <dbReference type="EC" id="3.1.3.15"/>
    </reaction>
</comment>
<evidence type="ECO:0000259" key="9">
    <source>
        <dbReference type="Pfam" id="PF02811"/>
    </source>
</evidence>
<comment type="similarity">
    <text evidence="2 8">Belongs to the PHP hydrolase family. HisK subfamily.</text>
</comment>
<dbReference type="Proteomes" id="UP000028542">
    <property type="component" value="Unassembled WGS sequence"/>
</dbReference>
<dbReference type="Pfam" id="PF02811">
    <property type="entry name" value="PHP"/>
    <property type="match status" value="1"/>
</dbReference>
<keyword evidence="11" id="KW-1185">Reference proteome</keyword>
<evidence type="ECO:0000256" key="2">
    <source>
        <dbReference type="ARBA" id="ARBA00009152"/>
    </source>
</evidence>
<dbReference type="Gene3D" id="3.20.20.140">
    <property type="entry name" value="Metal-dependent hydrolases"/>
    <property type="match status" value="1"/>
</dbReference>
<dbReference type="GO" id="GO:0004401">
    <property type="term" value="F:histidinol-phosphatase activity"/>
    <property type="evidence" value="ECO:0007669"/>
    <property type="project" value="UniProtKB-UniRule"/>
</dbReference>
<keyword evidence="4 8" id="KW-0028">Amino-acid biosynthesis</keyword>
<evidence type="ECO:0000313" key="10">
    <source>
        <dbReference type="EMBL" id="KEZ88176.1"/>
    </source>
</evidence>
<feature type="domain" description="PHP" evidence="9">
    <location>
        <begin position="4"/>
        <end position="191"/>
    </location>
</feature>
<dbReference type="SUPFAM" id="SSF89550">
    <property type="entry name" value="PHP domain-like"/>
    <property type="match status" value="1"/>
</dbReference>
<accession>A0A084JGU2</accession>
<comment type="pathway">
    <text evidence="1 8">Amino-acid biosynthesis; L-histidine biosynthesis; L-histidine from 5-phospho-alpha-D-ribose 1-diphosphate: step 8/9.</text>
</comment>
<reference evidence="10 11" key="1">
    <citation type="submission" date="2014-07" db="EMBL/GenBank/DDBJ databases">
        <title>Draft genome of Clostridium sulfidigenes 113A isolated from sediments associated with methane hydrate from Krishna Godavari basin.</title>
        <authorList>
            <person name="Honkalas V.S."/>
            <person name="Dabir A.P."/>
            <person name="Arora P."/>
            <person name="Dhakephalkar P.K."/>
        </authorList>
    </citation>
    <scope>NUCLEOTIDE SEQUENCE [LARGE SCALE GENOMIC DNA]</scope>
    <source>
        <strain evidence="10 11">113A</strain>
    </source>
</reference>
<dbReference type="NCBIfam" id="TIGR01856">
    <property type="entry name" value="hisJ_fam"/>
    <property type="match status" value="1"/>
</dbReference>
<organism evidence="10 11">
    <name type="scientific">Clostridium sulfidigenes</name>
    <dbReference type="NCBI Taxonomy" id="318464"/>
    <lineage>
        <taxon>Bacteria</taxon>
        <taxon>Bacillati</taxon>
        <taxon>Bacillota</taxon>
        <taxon>Clostridia</taxon>
        <taxon>Eubacteriales</taxon>
        <taxon>Clostridiaceae</taxon>
        <taxon>Clostridium</taxon>
    </lineage>
</organism>
<dbReference type="RefSeq" id="WP_035130192.1">
    <property type="nucleotide sequence ID" value="NZ_JPMD01000004.1"/>
</dbReference>
<dbReference type="GO" id="GO:0005737">
    <property type="term" value="C:cytoplasm"/>
    <property type="evidence" value="ECO:0007669"/>
    <property type="project" value="TreeGrafter"/>
</dbReference>
<evidence type="ECO:0000256" key="6">
    <source>
        <dbReference type="ARBA" id="ARBA00023102"/>
    </source>
</evidence>
<evidence type="ECO:0000256" key="3">
    <source>
        <dbReference type="ARBA" id="ARBA00013085"/>
    </source>
</evidence>
<evidence type="ECO:0000256" key="7">
    <source>
        <dbReference type="ARBA" id="ARBA00049158"/>
    </source>
</evidence>
<sequence>MIYDFHTHSNNSFDSKEKLEDMCISAIEKGITHIGFTEHFCLNSIRKTYGYMNFDRFSRDTLEAKTKFSKQLNIYKGIEICEPHLMNDDYKDALESLNIDMILGSVHNIRNMGLRDLIKTYDYKKAYELYFQEVYDMVKNADFDIAAHIDLLNRYAYKTIGTYDFKDNIEMIEEIFKLIIKREKGIEINTSVFRGREDNMENSLKLIKLYKSLGGEIITVGSDAHKAEDVGQYCKESLKIISELGFKYIFTFEERHAIGNRIV</sequence>
<keyword evidence="5 8" id="KW-0378">Hydrolase</keyword>
<evidence type="ECO:0000256" key="1">
    <source>
        <dbReference type="ARBA" id="ARBA00004970"/>
    </source>
</evidence>
<name>A0A084JGU2_9CLOT</name>
<dbReference type="InterPro" id="IPR016195">
    <property type="entry name" value="Pol/histidinol_Pase-like"/>
</dbReference>
<dbReference type="InterPro" id="IPR010140">
    <property type="entry name" value="Histidinol_P_phosphatase_HisJ"/>
</dbReference>
<evidence type="ECO:0000256" key="8">
    <source>
        <dbReference type="RuleBase" id="RU366003"/>
    </source>
</evidence>
<comment type="caution">
    <text evidence="10">The sequence shown here is derived from an EMBL/GenBank/DDBJ whole genome shotgun (WGS) entry which is preliminary data.</text>
</comment>
<gene>
    <name evidence="10" type="ORF">IO99_03370</name>
</gene>
<keyword evidence="6 8" id="KW-0368">Histidine biosynthesis</keyword>